<keyword evidence="3 7" id="KW-0812">Transmembrane</keyword>
<feature type="transmembrane region" description="Helical" evidence="7">
    <location>
        <begin position="53"/>
        <end position="73"/>
    </location>
</feature>
<keyword evidence="2" id="KW-1003">Cell membrane</keyword>
<dbReference type="PANTHER" id="PTHR14969:SF62">
    <property type="entry name" value="DECAPRENYLPHOSPHORYL-5-PHOSPHORIBOSE PHOSPHATASE RV3807C-RELATED"/>
    <property type="match status" value="1"/>
</dbReference>
<dbReference type="PANTHER" id="PTHR14969">
    <property type="entry name" value="SPHINGOSINE-1-PHOSPHATE PHOSPHOHYDROLASE"/>
    <property type="match status" value="1"/>
</dbReference>
<keyword evidence="5 7" id="KW-1133">Transmembrane helix</keyword>
<evidence type="ECO:0000256" key="1">
    <source>
        <dbReference type="ARBA" id="ARBA00004651"/>
    </source>
</evidence>
<reference evidence="10" key="1">
    <citation type="journal article" date="2019" name="Int. J. Syst. Evol. Microbiol.">
        <title>The Global Catalogue of Microorganisms (GCM) 10K type strain sequencing project: providing services to taxonomists for standard genome sequencing and annotation.</title>
        <authorList>
            <consortium name="The Broad Institute Genomics Platform"/>
            <consortium name="The Broad Institute Genome Sequencing Center for Infectious Disease"/>
            <person name="Wu L."/>
            <person name="Ma J."/>
        </authorList>
    </citation>
    <scope>NUCLEOTIDE SEQUENCE [LARGE SCALE GENOMIC DNA]</scope>
    <source>
        <strain evidence="10">JCM 4788</strain>
    </source>
</reference>
<evidence type="ECO:0000256" key="2">
    <source>
        <dbReference type="ARBA" id="ARBA00022475"/>
    </source>
</evidence>
<keyword evidence="6 7" id="KW-0472">Membrane</keyword>
<organism evidence="9 10">
    <name type="scientific">Streptomyces luteireticuli</name>
    <dbReference type="NCBI Taxonomy" id="173858"/>
    <lineage>
        <taxon>Bacteria</taxon>
        <taxon>Bacillati</taxon>
        <taxon>Actinomycetota</taxon>
        <taxon>Actinomycetes</taxon>
        <taxon>Kitasatosporales</taxon>
        <taxon>Streptomycetaceae</taxon>
        <taxon>Streptomyces</taxon>
    </lineage>
</organism>
<name>A0ABP3IPN1_9ACTN</name>
<evidence type="ECO:0000313" key="9">
    <source>
        <dbReference type="EMBL" id="GAA0414371.1"/>
    </source>
</evidence>
<dbReference type="InterPro" id="IPR000326">
    <property type="entry name" value="PAP2/HPO"/>
</dbReference>
<comment type="subcellular location">
    <subcellularLocation>
        <location evidence="1">Cell membrane</location>
        <topology evidence="1">Multi-pass membrane protein</topology>
    </subcellularLocation>
</comment>
<keyword evidence="10" id="KW-1185">Reference proteome</keyword>
<dbReference type="Pfam" id="PF01569">
    <property type="entry name" value="PAP2"/>
    <property type="match status" value="1"/>
</dbReference>
<evidence type="ECO:0000259" key="8">
    <source>
        <dbReference type="SMART" id="SM00014"/>
    </source>
</evidence>
<dbReference type="EMBL" id="BAAABX010000044">
    <property type="protein sequence ID" value="GAA0414371.1"/>
    <property type="molecule type" value="Genomic_DNA"/>
</dbReference>
<feature type="transmembrane region" description="Helical" evidence="7">
    <location>
        <begin position="85"/>
        <end position="103"/>
    </location>
</feature>
<dbReference type="RefSeq" id="WP_344026144.1">
    <property type="nucleotide sequence ID" value="NZ_BAAABX010000044.1"/>
</dbReference>
<evidence type="ECO:0000256" key="4">
    <source>
        <dbReference type="ARBA" id="ARBA00022801"/>
    </source>
</evidence>
<dbReference type="Proteomes" id="UP001500879">
    <property type="component" value="Unassembled WGS sequence"/>
</dbReference>
<dbReference type="InterPro" id="IPR036938">
    <property type="entry name" value="PAP2/HPO_sf"/>
</dbReference>
<feature type="transmembrane region" description="Helical" evidence="7">
    <location>
        <begin position="153"/>
        <end position="171"/>
    </location>
</feature>
<evidence type="ECO:0000256" key="7">
    <source>
        <dbReference type="SAM" id="Phobius"/>
    </source>
</evidence>
<feature type="transmembrane region" description="Helical" evidence="7">
    <location>
        <begin position="183"/>
        <end position="208"/>
    </location>
</feature>
<accession>A0ABP3IPN1</accession>
<dbReference type="Gene3D" id="1.20.144.10">
    <property type="entry name" value="Phosphatidic acid phosphatase type 2/haloperoxidase"/>
    <property type="match status" value="1"/>
</dbReference>
<sequence length="247" mass="25950">MPGPGLEAVRPLADATLANAGGGSSGPDVGLLYEINGLAKDAPGWFDRAMEFVGEYGIVLGLGVLMLCAWWSVRRGPDATGGVTALLWAPLAAGIALLVNVPIRGFVRRPRPFLEHQGLDVLVRGKTDFSFVSDHATLTMALGVGLFVAHRKYGLVGIGLAFLEGFCRVFMGVHYPTDVVGGLALGTAVVLLLAPLAMMGLTPLTLWVGGTRMGWLVRSRRPVPVALAGPEHVAGQQARHRDNGLAA</sequence>
<evidence type="ECO:0000256" key="6">
    <source>
        <dbReference type="ARBA" id="ARBA00023136"/>
    </source>
</evidence>
<feature type="domain" description="Phosphatidic acid phosphatase type 2/haloperoxidase" evidence="8">
    <location>
        <begin position="86"/>
        <end position="194"/>
    </location>
</feature>
<evidence type="ECO:0000256" key="3">
    <source>
        <dbReference type="ARBA" id="ARBA00022692"/>
    </source>
</evidence>
<dbReference type="SUPFAM" id="SSF48317">
    <property type="entry name" value="Acid phosphatase/Vanadium-dependent haloperoxidase"/>
    <property type="match status" value="1"/>
</dbReference>
<protein>
    <submittedName>
        <fullName evidence="9">Phosphatase PAP2 family protein</fullName>
    </submittedName>
</protein>
<gene>
    <name evidence="9" type="ORF">GCM10010357_39530</name>
</gene>
<keyword evidence="4" id="KW-0378">Hydrolase</keyword>
<dbReference type="SMART" id="SM00014">
    <property type="entry name" value="acidPPc"/>
    <property type="match status" value="1"/>
</dbReference>
<evidence type="ECO:0000256" key="5">
    <source>
        <dbReference type="ARBA" id="ARBA00022989"/>
    </source>
</evidence>
<comment type="caution">
    <text evidence="9">The sequence shown here is derived from an EMBL/GenBank/DDBJ whole genome shotgun (WGS) entry which is preliminary data.</text>
</comment>
<evidence type="ECO:0000313" key="10">
    <source>
        <dbReference type="Proteomes" id="UP001500879"/>
    </source>
</evidence>
<proteinExistence type="predicted"/>